<dbReference type="Proteomes" id="UP000247498">
    <property type="component" value="Unassembled WGS sequence"/>
</dbReference>
<name>A0A2V0NXH4_9CHLO</name>
<proteinExistence type="predicted"/>
<gene>
    <name evidence="2" type="ORF">Rsub_02345</name>
</gene>
<feature type="chain" id="PRO_5015906016" evidence="1">
    <location>
        <begin position="28"/>
        <end position="169"/>
    </location>
</feature>
<dbReference type="PROSITE" id="PS51257">
    <property type="entry name" value="PROKAR_LIPOPROTEIN"/>
    <property type="match status" value="1"/>
</dbReference>
<dbReference type="SMART" id="SM00261">
    <property type="entry name" value="FU"/>
    <property type="match status" value="2"/>
</dbReference>
<sequence>MHRHPNAAVLAVLLAALALSAVPSAAAACGQGTWAFEGSCVRPCPVGTYPTPTALTTTTPWPANAECKPCPAECATCTSATRCTSCKRPYYRTDSFTCVATCVSGTWASPRFTTTDPWPFSASCKPCTMADPYCETCLSKWECTRCDPSYRLDRVNKAACIKNGVGPQP</sequence>
<reference evidence="2 3" key="1">
    <citation type="journal article" date="2018" name="Sci. Rep.">
        <title>Raphidocelis subcapitata (=Pseudokirchneriella subcapitata) provides an insight into genome evolution and environmental adaptations in the Sphaeropleales.</title>
        <authorList>
            <person name="Suzuki S."/>
            <person name="Yamaguchi H."/>
            <person name="Nakajima N."/>
            <person name="Kawachi M."/>
        </authorList>
    </citation>
    <scope>NUCLEOTIDE SEQUENCE [LARGE SCALE GENOMIC DNA]</scope>
    <source>
        <strain evidence="2 3">NIES-35</strain>
    </source>
</reference>
<keyword evidence="1" id="KW-0732">Signal</keyword>
<dbReference type="InterPro" id="IPR006212">
    <property type="entry name" value="Furin_repeat"/>
</dbReference>
<feature type="signal peptide" evidence="1">
    <location>
        <begin position="1"/>
        <end position="27"/>
    </location>
</feature>
<comment type="caution">
    <text evidence="2">The sequence shown here is derived from an EMBL/GenBank/DDBJ whole genome shotgun (WGS) entry which is preliminary data.</text>
</comment>
<protein>
    <submittedName>
        <fullName evidence="2">Uncharacterized protein</fullName>
    </submittedName>
</protein>
<dbReference type="AlphaFoldDB" id="A0A2V0NXH4"/>
<evidence type="ECO:0000313" key="2">
    <source>
        <dbReference type="EMBL" id="GBF89627.1"/>
    </source>
</evidence>
<dbReference type="Gene3D" id="2.10.220.10">
    <property type="entry name" value="Hormone Receptor, Insulin-like Growth Factor Receptor 1, Chain A, domain 2"/>
    <property type="match status" value="1"/>
</dbReference>
<accession>A0A2V0NXH4</accession>
<evidence type="ECO:0000313" key="3">
    <source>
        <dbReference type="Proteomes" id="UP000247498"/>
    </source>
</evidence>
<dbReference type="InterPro" id="IPR009030">
    <property type="entry name" value="Growth_fac_rcpt_cys_sf"/>
</dbReference>
<dbReference type="SUPFAM" id="SSF57184">
    <property type="entry name" value="Growth factor receptor domain"/>
    <property type="match status" value="1"/>
</dbReference>
<dbReference type="EMBL" id="BDRX01000011">
    <property type="protein sequence ID" value="GBF89627.1"/>
    <property type="molecule type" value="Genomic_DNA"/>
</dbReference>
<organism evidence="2 3">
    <name type="scientific">Raphidocelis subcapitata</name>
    <dbReference type="NCBI Taxonomy" id="307507"/>
    <lineage>
        <taxon>Eukaryota</taxon>
        <taxon>Viridiplantae</taxon>
        <taxon>Chlorophyta</taxon>
        <taxon>core chlorophytes</taxon>
        <taxon>Chlorophyceae</taxon>
        <taxon>CS clade</taxon>
        <taxon>Sphaeropleales</taxon>
        <taxon>Selenastraceae</taxon>
        <taxon>Raphidocelis</taxon>
    </lineage>
</organism>
<dbReference type="InParanoid" id="A0A2V0NXH4"/>
<evidence type="ECO:0000256" key="1">
    <source>
        <dbReference type="SAM" id="SignalP"/>
    </source>
</evidence>
<keyword evidence="3" id="KW-1185">Reference proteome</keyword>